<feature type="domain" description="Bacterial repeat" evidence="3">
    <location>
        <begin position="42"/>
        <end position="109"/>
    </location>
</feature>
<dbReference type="RefSeq" id="WP_109645739.1">
    <property type="nucleotide sequence ID" value="NZ_QGGB01000003.1"/>
</dbReference>
<dbReference type="InterPro" id="IPR044060">
    <property type="entry name" value="Bacterial_rp_domain"/>
</dbReference>
<dbReference type="Proteomes" id="UP000245533">
    <property type="component" value="Unassembled WGS sequence"/>
</dbReference>
<feature type="chain" id="PRO_5016425631" description="Bacterial repeat domain-containing protein" evidence="2">
    <location>
        <begin position="24"/>
        <end position="241"/>
    </location>
</feature>
<evidence type="ECO:0000256" key="1">
    <source>
        <dbReference type="SAM" id="MobiDB-lite"/>
    </source>
</evidence>
<reference evidence="4 5" key="1">
    <citation type="submission" date="2018-05" db="EMBL/GenBank/DDBJ databases">
        <title>Rhodohalobacter halophilus gen. nov., sp. nov., a moderately halophilic member of the family Balneolaceae.</title>
        <authorList>
            <person name="Liu Z.-W."/>
        </authorList>
    </citation>
    <scope>NUCLEOTIDE SEQUENCE [LARGE SCALE GENOMIC DNA]</scope>
    <source>
        <strain evidence="4 5">8A47</strain>
    </source>
</reference>
<dbReference type="OrthoDB" id="1525027at2"/>
<feature type="signal peptide" evidence="2">
    <location>
        <begin position="1"/>
        <end position="23"/>
    </location>
</feature>
<organism evidence="4 5">
    <name type="scientific">Rhodohalobacter mucosus</name>
    <dbReference type="NCBI Taxonomy" id="2079485"/>
    <lineage>
        <taxon>Bacteria</taxon>
        <taxon>Pseudomonadati</taxon>
        <taxon>Balneolota</taxon>
        <taxon>Balneolia</taxon>
        <taxon>Balneolales</taxon>
        <taxon>Balneolaceae</taxon>
        <taxon>Rhodohalobacter</taxon>
    </lineage>
</organism>
<comment type="caution">
    <text evidence="4">The sequence shown here is derived from an EMBL/GenBank/DDBJ whole genome shotgun (WGS) entry which is preliminary data.</text>
</comment>
<evidence type="ECO:0000259" key="3">
    <source>
        <dbReference type="Pfam" id="PF18998"/>
    </source>
</evidence>
<keyword evidence="2" id="KW-0732">Signal</keyword>
<evidence type="ECO:0000313" key="4">
    <source>
        <dbReference type="EMBL" id="PWN07632.1"/>
    </source>
</evidence>
<dbReference type="AlphaFoldDB" id="A0A316TY06"/>
<proteinExistence type="predicted"/>
<sequence>MKTSYLIAILFGTLLTFSTGCGTTDSGGGDDNPPETTTYTLSTSVSPQGGGSVTPSSGTFDEGTNVSVEATANEGWIFDSWSGDIQSTDNPLNFSITSNTTLTANFTDISSSYIVDIAATNGPDQIDLRIGQQQTPESVEAPPVPPPGAFYVWLFREGENYFTDIRSRTLTQVSWQINLESGDESNLITLEWATDVVQADGTLVLTDQAGSFTVDMFTETSYEIDTSQLNVVFIEYELQVE</sequence>
<dbReference type="PROSITE" id="PS51257">
    <property type="entry name" value="PROKAR_LIPOPROTEIN"/>
    <property type="match status" value="1"/>
</dbReference>
<gene>
    <name evidence="4" type="ORF">DDZ15_05085</name>
</gene>
<evidence type="ECO:0000256" key="2">
    <source>
        <dbReference type="SAM" id="SignalP"/>
    </source>
</evidence>
<name>A0A316TY06_9BACT</name>
<keyword evidence="5" id="KW-1185">Reference proteome</keyword>
<accession>A0A316TY06</accession>
<dbReference type="Pfam" id="PF18998">
    <property type="entry name" value="Flg_new_2"/>
    <property type="match status" value="1"/>
</dbReference>
<dbReference type="EMBL" id="QGGB01000003">
    <property type="protein sequence ID" value="PWN07632.1"/>
    <property type="molecule type" value="Genomic_DNA"/>
</dbReference>
<feature type="region of interest" description="Disordered" evidence="1">
    <location>
        <begin position="40"/>
        <end position="63"/>
    </location>
</feature>
<evidence type="ECO:0000313" key="5">
    <source>
        <dbReference type="Proteomes" id="UP000245533"/>
    </source>
</evidence>
<protein>
    <recommendedName>
        <fullName evidence="3">Bacterial repeat domain-containing protein</fullName>
    </recommendedName>
</protein>